<keyword evidence="5 7" id="KW-0175">Coiled coil</keyword>
<evidence type="ECO:0000313" key="10">
    <source>
        <dbReference type="EMBL" id="KAK1309136.1"/>
    </source>
</evidence>
<accession>A0AAV9E7F5</accession>
<keyword evidence="4" id="KW-0333">Golgi apparatus</keyword>
<gene>
    <name evidence="10" type="primary">GC2</name>
    <name evidence="10" type="ORF">QJS10_CPA09g00160</name>
</gene>
<keyword evidence="3 9" id="KW-1133">Transmembrane helix</keyword>
<protein>
    <submittedName>
        <fullName evidence="10">Golgin candidate 2</fullName>
    </submittedName>
</protein>
<evidence type="ECO:0000256" key="4">
    <source>
        <dbReference type="ARBA" id="ARBA00023034"/>
    </source>
</evidence>
<evidence type="ECO:0000256" key="8">
    <source>
        <dbReference type="SAM" id="MobiDB-lite"/>
    </source>
</evidence>
<feature type="compositionally biased region" description="Low complexity" evidence="8">
    <location>
        <begin position="158"/>
        <end position="169"/>
    </location>
</feature>
<dbReference type="GO" id="GO:0000139">
    <property type="term" value="C:Golgi membrane"/>
    <property type="evidence" value="ECO:0007669"/>
    <property type="project" value="UniProtKB-SubCell"/>
</dbReference>
<comment type="subcellular location">
    <subcellularLocation>
        <location evidence="1">Golgi apparatus membrane</location>
    </subcellularLocation>
</comment>
<reference evidence="10" key="2">
    <citation type="submission" date="2023-06" db="EMBL/GenBank/DDBJ databases">
        <authorList>
            <person name="Ma L."/>
            <person name="Liu K.-W."/>
            <person name="Li Z."/>
            <person name="Hsiao Y.-Y."/>
            <person name="Qi Y."/>
            <person name="Fu T."/>
            <person name="Tang G."/>
            <person name="Zhang D."/>
            <person name="Sun W.-H."/>
            <person name="Liu D.-K."/>
            <person name="Li Y."/>
            <person name="Chen G.-Z."/>
            <person name="Liu X.-D."/>
            <person name="Liao X.-Y."/>
            <person name="Jiang Y.-T."/>
            <person name="Yu X."/>
            <person name="Hao Y."/>
            <person name="Huang J."/>
            <person name="Zhao X.-W."/>
            <person name="Ke S."/>
            <person name="Chen Y.-Y."/>
            <person name="Wu W.-L."/>
            <person name="Hsu J.-L."/>
            <person name="Lin Y.-F."/>
            <person name="Huang M.-D."/>
            <person name="Li C.-Y."/>
            <person name="Huang L."/>
            <person name="Wang Z.-W."/>
            <person name="Zhao X."/>
            <person name="Zhong W.-Y."/>
            <person name="Peng D.-H."/>
            <person name="Ahmad S."/>
            <person name="Lan S."/>
            <person name="Zhang J.-S."/>
            <person name="Tsai W.-C."/>
            <person name="Van De Peer Y."/>
            <person name="Liu Z.-J."/>
        </authorList>
    </citation>
    <scope>NUCLEOTIDE SEQUENCE</scope>
    <source>
        <strain evidence="10">CP</strain>
        <tissue evidence="10">Leaves</tissue>
    </source>
</reference>
<evidence type="ECO:0000256" key="3">
    <source>
        <dbReference type="ARBA" id="ARBA00022989"/>
    </source>
</evidence>
<keyword evidence="6 9" id="KW-0472">Membrane</keyword>
<sequence length="580" mass="64346">MSWISSKLKVAESFLQQIDQQAAESLKKNEGSRPDVFDDNVETPPRATDSAVVPLKDQLSRRSAERAGSYGHSRSNSESEKGRLSDVAVKPSVATSSVGFADGEDWTELLGPPPAEPARTTSVDRLIRQPLSFPRKAAPNRYKQGLDVAPESVQKVPVSESRGESSSVSKDGNHIARAGSSSRMSNHGEESEAPVKVLDRSATSSGSSGGSVLGSSSDSENERREREERRKRRERLLAERVAARAAEAIQRRENVVAKLEGEKQSLEKIVEERMKQQVQEASELQTNMMETMDAVELEKQKHNSTRMEALERLAELETTNAELAKSLANTQWDLEIEANRVAELHRKIRSKEGAHEDLRTKLSKIHQHTPSLGQLEPSRGADFEQEIFEAEYSFICDKILQLQEKAKKLEETIEMTQKEIVHPTEVEVELKKRLAQLTDRLIQKQTQVESLSSEKATLLFRIETVSGSLNENRLVTPMDDLEAGTSGFTNLRPRLRDKIRTGERHLGSILIQLDAIFSAGAVYLRRNPTGKLWAFVYVICLHLWVLYILFVSNSAPGSDGSAAGGAAFSLETIAKNSLGV</sequence>
<feature type="coiled-coil region" evidence="7">
    <location>
        <begin position="392"/>
        <end position="454"/>
    </location>
</feature>
<keyword evidence="11" id="KW-1185">Reference proteome</keyword>
<dbReference type="Proteomes" id="UP001180020">
    <property type="component" value="Unassembled WGS sequence"/>
</dbReference>
<dbReference type="InterPro" id="IPR019177">
    <property type="entry name" value="Golgin_subfamily_A_member_5"/>
</dbReference>
<feature type="transmembrane region" description="Helical" evidence="9">
    <location>
        <begin position="506"/>
        <end position="525"/>
    </location>
</feature>
<feature type="compositionally biased region" description="Basic and acidic residues" evidence="8">
    <location>
        <begin position="25"/>
        <end position="36"/>
    </location>
</feature>
<keyword evidence="2 9" id="KW-0812">Transmembrane</keyword>
<organism evidence="10 11">
    <name type="scientific">Acorus calamus</name>
    <name type="common">Sweet flag</name>
    <dbReference type="NCBI Taxonomy" id="4465"/>
    <lineage>
        <taxon>Eukaryota</taxon>
        <taxon>Viridiplantae</taxon>
        <taxon>Streptophyta</taxon>
        <taxon>Embryophyta</taxon>
        <taxon>Tracheophyta</taxon>
        <taxon>Spermatophyta</taxon>
        <taxon>Magnoliopsida</taxon>
        <taxon>Liliopsida</taxon>
        <taxon>Acoraceae</taxon>
        <taxon>Acorus</taxon>
    </lineage>
</organism>
<evidence type="ECO:0000256" key="7">
    <source>
        <dbReference type="SAM" id="Coils"/>
    </source>
</evidence>
<comment type="caution">
    <text evidence="10">The sequence shown here is derived from an EMBL/GenBank/DDBJ whole genome shotgun (WGS) entry which is preliminary data.</text>
</comment>
<dbReference type="PANTHER" id="PTHR13815">
    <property type="entry name" value="GOLGIN-84"/>
    <property type="match status" value="1"/>
</dbReference>
<evidence type="ECO:0000256" key="5">
    <source>
        <dbReference type="ARBA" id="ARBA00023054"/>
    </source>
</evidence>
<dbReference type="EMBL" id="JAUJYO010000009">
    <property type="protein sequence ID" value="KAK1309136.1"/>
    <property type="molecule type" value="Genomic_DNA"/>
</dbReference>
<dbReference type="GO" id="GO:0000301">
    <property type="term" value="P:retrograde transport, vesicle recycling within Golgi"/>
    <property type="evidence" value="ECO:0007669"/>
    <property type="project" value="TreeGrafter"/>
</dbReference>
<feature type="transmembrane region" description="Helical" evidence="9">
    <location>
        <begin position="532"/>
        <end position="550"/>
    </location>
</feature>
<dbReference type="PANTHER" id="PTHR13815:SF5">
    <property type="entry name" value="GOLGIN CANDIDATE 2"/>
    <property type="match status" value="1"/>
</dbReference>
<evidence type="ECO:0000313" key="11">
    <source>
        <dbReference type="Proteomes" id="UP001180020"/>
    </source>
</evidence>
<name>A0AAV9E7F5_ACOCL</name>
<proteinExistence type="predicted"/>
<evidence type="ECO:0000256" key="9">
    <source>
        <dbReference type="SAM" id="Phobius"/>
    </source>
</evidence>
<evidence type="ECO:0000256" key="6">
    <source>
        <dbReference type="ARBA" id="ARBA00023136"/>
    </source>
</evidence>
<dbReference type="Pfam" id="PF09787">
    <property type="entry name" value="Golgin_A5"/>
    <property type="match status" value="1"/>
</dbReference>
<dbReference type="GO" id="GO:0007030">
    <property type="term" value="P:Golgi organization"/>
    <property type="evidence" value="ECO:0007669"/>
    <property type="project" value="InterPro"/>
</dbReference>
<reference evidence="10" key="1">
    <citation type="journal article" date="2023" name="Nat. Commun.">
        <title>Diploid and tetraploid genomes of Acorus and the evolution of monocots.</title>
        <authorList>
            <person name="Ma L."/>
            <person name="Liu K.W."/>
            <person name="Li Z."/>
            <person name="Hsiao Y.Y."/>
            <person name="Qi Y."/>
            <person name="Fu T."/>
            <person name="Tang G.D."/>
            <person name="Zhang D."/>
            <person name="Sun W.H."/>
            <person name="Liu D.K."/>
            <person name="Li Y."/>
            <person name="Chen G.Z."/>
            <person name="Liu X.D."/>
            <person name="Liao X.Y."/>
            <person name="Jiang Y.T."/>
            <person name="Yu X."/>
            <person name="Hao Y."/>
            <person name="Huang J."/>
            <person name="Zhao X.W."/>
            <person name="Ke S."/>
            <person name="Chen Y.Y."/>
            <person name="Wu W.L."/>
            <person name="Hsu J.L."/>
            <person name="Lin Y.F."/>
            <person name="Huang M.D."/>
            <person name="Li C.Y."/>
            <person name="Huang L."/>
            <person name="Wang Z.W."/>
            <person name="Zhao X."/>
            <person name="Zhong W.Y."/>
            <person name="Peng D.H."/>
            <person name="Ahmad S."/>
            <person name="Lan S."/>
            <person name="Zhang J.S."/>
            <person name="Tsai W.C."/>
            <person name="Van de Peer Y."/>
            <person name="Liu Z.J."/>
        </authorList>
    </citation>
    <scope>NUCLEOTIDE SEQUENCE</scope>
    <source>
        <strain evidence="10">CP</strain>
    </source>
</reference>
<dbReference type="AlphaFoldDB" id="A0AAV9E7F5"/>
<feature type="region of interest" description="Disordered" evidence="8">
    <location>
        <begin position="24"/>
        <end position="233"/>
    </location>
</feature>
<dbReference type="GO" id="GO:0031985">
    <property type="term" value="C:Golgi cisterna"/>
    <property type="evidence" value="ECO:0007669"/>
    <property type="project" value="TreeGrafter"/>
</dbReference>
<evidence type="ECO:0000256" key="2">
    <source>
        <dbReference type="ARBA" id="ARBA00022692"/>
    </source>
</evidence>
<evidence type="ECO:0000256" key="1">
    <source>
        <dbReference type="ARBA" id="ARBA00004394"/>
    </source>
</evidence>
<feature type="compositionally biased region" description="Basic and acidic residues" evidence="8">
    <location>
        <begin position="75"/>
        <end position="84"/>
    </location>
</feature>